<dbReference type="GeneID" id="16546885"/>
<proteinExistence type="predicted"/>
<dbReference type="OrthoDB" id="16106at10239"/>
<dbReference type="RefSeq" id="YP_008409960.1">
    <property type="nucleotide sequence ID" value="NC_022064.1"/>
</dbReference>
<organism evidence="1 2">
    <name type="scientific">Mycobacterium phage Reprobate</name>
    <dbReference type="NCBI Taxonomy" id="1340828"/>
    <lineage>
        <taxon>Viruses</taxon>
        <taxon>Duplodnaviria</taxon>
        <taxon>Heunggongvirae</taxon>
        <taxon>Uroviricota</taxon>
        <taxon>Caudoviricetes</taxon>
        <taxon>Bclasvirinae</taxon>
        <taxon>Acadianvirus</taxon>
        <taxon>Acadianvirus reprobate</taxon>
    </lineage>
</organism>
<keyword evidence="2" id="KW-1185">Reference proteome</keyword>
<protein>
    <submittedName>
        <fullName evidence="1">Uncharacterized protein</fullName>
    </submittedName>
</protein>
<dbReference type="InterPro" id="IPR055664">
    <property type="entry name" value="DUF7240"/>
</dbReference>
<evidence type="ECO:0000313" key="1">
    <source>
        <dbReference type="EMBL" id="AGT12775.1"/>
    </source>
</evidence>
<dbReference type="Pfam" id="PF23888">
    <property type="entry name" value="DUF7240"/>
    <property type="match status" value="1"/>
</dbReference>
<evidence type="ECO:0000313" key="2">
    <source>
        <dbReference type="Proteomes" id="UP000015555"/>
    </source>
</evidence>
<sequence>MMAAHNWRVLRTRLHDKGIADPMAMPSMHAVLDVIEQMGLESAVHGATKEVEAKAKISAFYNRLYAPDPTARVINGDGWQPQPAGFEEAEIEASFDAFMSAVNASGG</sequence>
<gene>
    <name evidence="1" type="primary">39</name>
    <name evidence="1" type="ORF">REPROBATE_39</name>
</gene>
<dbReference type="Proteomes" id="UP000015555">
    <property type="component" value="Segment"/>
</dbReference>
<name>S5YAU1_9CAUD</name>
<accession>S5YAU1</accession>
<dbReference type="EMBL" id="KF024727">
    <property type="protein sequence ID" value="AGT12775.1"/>
    <property type="molecule type" value="Genomic_DNA"/>
</dbReference>
<dbReference type="KEGG" id="vg:16546885"/>
<reference evidence="2" key="1">
    <citation type="submission" date="2013-05" db="EMBL/GenBank/DDBJ databases">
        <authorList>
            <person name="Gramoney N."/>
            <person name="Khoza Z."/>
            <person name="Mackenzie J.S."/>
            <person name="Masiteng M.B."/>
            <person name="Mhlamvu N.R."/>
            <person name="Moonsamy B."/>
            <person name="Pillay B."/>
            <person name="Larsen M.H."/>
            <person name="Jacobs W.Jr."/>
            <person name="Rubin E.J."/>
            <person name="Kasprowicz V.O."/>
            <person name="Bishai W.R."/>
            <person name="Bowman C.A."/>
            <person name="Russell D.A."/>
            <person name="Jacobs-Sera D."/>
            <person name="Hendrix R.W."/>
            <person name="Hatfull G.F."/>
        </authorList>
    </citation>
    <scope>NUCLEOTIDE SEQUENCE [LARGE SCALE GENOMIC DNA]</scope>
</reference>